<accession>A0AAF0J3P1</accession>
<organism evidence="2 3">
    <name type="scientific">Malassezia equina</name>
    <dbReference type="NCBI Taxonomy" id="1381935"/>
    <lineage>
        <taxon>Eukaryota</taxon>
        <taxon>Fungi</taxon>
        <taxon>Dikarya</taxon>
        <taxon>Basidiomycota</taxon>
        <taxon>Ustilaginomycotina</taxon>
        <taxon>Malasseziomycetes</taxon>
        <taxon>Malasseziales</taxon>
        <taxon>Malasseziaceae</taxon>
        <taxon>Malassezia</taxon>
    </lineage>
</organism>
<evidence type="ECO:0000313" key="3">
    <source>
        <dbReference type="Proteomes" id="UP001214415"/>
    </source>
</evidence>
<dbReference type="Pfam" id="PF12739">
    <property type="entry name" value="TRAPPC-Trs85"/>
    <property type="match status" value="1"/>
</dbReference>
<dbReference type="Pfam" id="PF24545">
    <property type="entry name" value="Ig_TPPC8_1st"/>
    <property type="match status" value="1"/>
</dbReference>
<evidence type="ECO:0000313" key="2">
    <source>
        <dbReference type="EMBL" id="WFD23170.1"/>
    </source>
</evidence>
<dbReference type="InterPro" id="IPR011990">
    <property type="entry name" value="TPR-like_helical_dom_sf"/>
</dbReference>
<protein>
    <recommendedName>
        <fullName evidence="1">TPPC8 first Ig-like domain-containing protein</fullName>
    </recommendedName>
</protein>
<dbReference type="EMBL" id="CP119902">
    <property type="protein sequence ID" value="WFD23170.1"/>
    <property type="molecule type" value="Genomic_DNA"/>
</dbReference>
<dbReference type="InterPro" id="IPR058541">
    <property type="entry name" value="Ig_TPPC8_1st"/>
</dbReference>
<evidence type="ECO:0000259" key="1">
    <source>
        <dbReference type="Pfam" id="PF24545"/>
    </source>
</evidence>
<dbReference type="InterPro" id="IPR024420">
    <property type="entry name" value="TRAPP_III_complex_Trs85"/>
</dbReference>
<dbReference type="Proteomes" id="UP001214415">
    <property type="component" value="Chromosome 3"/>
</dbReference>
<feature type="domain" description="TPPC8 first Ig-like" evidence="1">
    <location>
        <begin position="458"/>
        <end position="591"/>
    </location>
</feature>
<dbReference type="PANTHER" id="PTHR12975:SF6">
    <property type="entry name" value="TRAFFICKING PROTEIN PARTICLE COMPLEX SUBUNIT 8"/>
    <property type="match status" value="1"/>
</dbReference>
<reference evidence="2" key="1">
    <citation type="submission" date="2023-03" db="EMBL/GenBank/DDBJ databases">
        <title>Mating type loci evolution in Malassezia.</title>
        <authorList>
            <person name="Coelho M.A."/>
        </authorList>
    </citation>
    <scope>NUCLEOTIDE SEQUENCE</scope>
    <source>
        <strain evidence="2">CBS 12830</strain>
    </source>
</reference>
<name>A0AAF0J3P1_9BASI</name>
<dbReference type="PANTHER" id="PTHR12975">
    <property type="entry name" value="TRANSPORT PROTEIN TRAPP"/>
    <property type="match status" value="1"/>
</dbReference>
<dbReference type="SUPFAM" id="SSF48452">
    <property type="entry name" value="TPR-like"/>
    <property type="match status" value="1"/>
</dbReference>
<gene>
    <name evidence="2" type="ORF">MEQU1_001858</name>
</gene>
<keyword evidence="3" id="KW-1185">Reference proteome</keyword>
<dbReference type="AlphaFoldDB" id="A0AAF0J3P1"/>
<proteinExistence type="predicted"/>
<dbReference type="GO" id="GO:1990072">
    <property type="term" value="C:TRAPPIII protein complex"/>
    <property type="evidence" value="ECO:0007669"/>
    <property type="project" value="TreeGrafter"/>
</dbReference>
<sequence length="1016" mass="113001">MVLAVTSHGPDPLNAFANLYEISQKSEIFTKQPYMDTNVLRCYLVLHDYTQLGSDMSRSMAVLDEVRKTYGLHCALLPINSATGSQNDATAFFTEAQDMTDLRNAQLSSSIPWGAALSMEDVQRLRAYVRELITKSLVPFLESTVQHLGEHVAAQRKGLTGRLLGASRKLFTGRTGAATPGVDTSQGVYTNASTTAQTRRVADLAMHIRDYRLAVQMYEAVRRDYQSDQVTMYSAFSAEILSMARLLYSCASQTPPGPLHPLFLSGFEEFSSSRAGAWFALRATILYAHLQQKFGDHQSAAMAYLRAADSSDEMVRALLLEHASRAYLRMSRPHTRRSASALLRAASQYSSCGQKTLALQAFSRLQDYYESRHISLHDYTLFQKSILYHTLGSVDEALACLLPILHGSMPEVDESRLKTLVSLAGVANKNTASLPTPLIQTEGTRIVPVGQMGQMDDVPVAAVQEVFNVQLTFVNTFGVKVHISDLQFLFVTDDRRDPMKADSTVDTLTFAPYERSTIHVPVSLPTEGLARLEHMTYKLMDVLPVKQTLQKHGPRLNTTSEQKRSVMYGQDTSLRIHVREGIPRIQCTVSAPTQAMVGELVEVTLTFTNTSAFSAHDVTLTCSPAYLMPVPTANSELDVPWHIPSPAPFSFQDLAGHDTLPVCFHIPILTAGKECLTWQVCYHNEQGEMFKTQLQHEIHTLPVLEAQVSFKLARSVQPQYHLRMGIENVSDVPIEISGIAFVSPQWQMSLDFQHVSLDSHHTAQWLARGQKHQGLDTLHTTVELLRPFFQGRNEPVNPPDMHLQVSRLQQEALPLMDSNQIDVLVAWRAASGKVGETFVCGISLGFRDDKMASLHALDLLLQQGPSTRAMYAETQKEKQMAREQLSLSPLVPAGCPITVATGTLPLTVPGQPFVEQLPLYIRNESPWTLSCTLRLEPLTDTQPVPYAPWLGKTMYQSTVPGWSAEKVMVKVLIDSPGTYRLGDWRIEAHMRQGELLVRSFKTSGSFLLPFTVRDPA</sequence>